<name>A0A9P0LSL8_ACAOB</name>
<sequence length="31" mass="3698">MFSNLCRRLSAFHPTSVTSNDLYLFVDFLRF</sequence>
<proteinExistence type="predicted"/>
<organism evidence="1 2">
    <name type="scientific">Acanthoscelides obtectus</name>
    <name type="common">Bean weevil</name>
    <name type="synonym">Bruchus obtectus</name>
    <dbReference type="NCBI Taxonomy" id="200917"/>
    <lineage>
        <taxon>Eukaryota</taxon>
        <taxon>Metazoa</taxon>
        <taxon>Ecdysozoa</taxon>
        <taxon>Arthropoda</taxon>
        <taxon>Hexapoda</taxon>
        <taxon>Insecta</taxon>
        <taxon>Pterygota</taxon>
        <taxon>Neoptera</taxon>
        <taxon>Endopterygota</taxon>
        <taxon>Coleoptera</taxon>
        <taxon>Polyphaga</taxon>
        <taxon>Cucujiformia</taxon>
        <taxon>Chrysomeloidea</taxon>
        <taxon>Chrysomelidae</taxon>
        <taxon>Bruchinae</taxon>
        <taxon>Bruchini</taxon>
        <taxon>Acanthoscelides</taxon>
    </lineage>
</organism>
<evidence type="ECO:0000313" key="2">
    <source>
        <dbReference type="Proteomes" id="UP001152888"/>
    </source>
</evidence>
<dbReference type="AlphaFoldDB" id="A0A9P0LSL8"/>
<gene>
    <name evidence="1" type="ORF">ACAOBT_LOCUS23784</name>
</gene>
<reference evidence="1" key="1">
    <citation type="submission" date="2022-03" db="EMBL/GenBank/DDBJ databases">
        <authorList>
            <person name="Sayadi A."/>
        </authorList>
    </citation>
    <scope>NUCLEOTIDE SEQUENCE</scope>
</reference>
<evidence type="ECO:0000313" key="1">
    <source>
        <dbReference type="EMBL" id="CAH1997494.1"/>
    </source>
</evidence>
<accession>A0A9P0LSL8</accession>
<keyword evidence="2" id="KW-1185">Reference proteome</keyword>
<comment type="caution">
    <text evidence="1">The sequence shown here is derived from an EMBL/GenBank/DDBJ whole genome shotgun (WGS) entry which is preliminary data.</text>
</comment>
<dbReference type="EMBL" id="CAKOFQ010007291">
    <property type="protein sequence ID" value="CAH1997494.1"/>
    <property type="molecule type" value="Genomic_DNA"/>
</dbReference>
<protein>
    <submittedName>
        <fullName evidence="1">Uncharacterized protein</fullName>
    </submittedName>
</protein>
<dbReference type="Proteomes" id="UP001152888">
    <property type="component" value="Unassembled WGS sequence"/>
</dbReference>